<dbReference type="PANTHER" id="PTHR34611:SF2">
    <property type="entry name" value="INACTIVE RECOMBINATION-PROMOTING NUCLEASE-LIKE PROTEIN RPNE-RELATED"/>
    <property type="match status" value="1"/>
</dbReference>
<evidence type="ECO:0000259" key="1">
    <source>
        <dbReference type="Pfam" id="PF04754"/>
    </source>
</evidence>
<dbReference type="Pfam" id="PF14261">
    <property type="entry name" value="DUF4351"/>
    <property type="match status" value="1"/>
</dbReference>
<dbReference type="AlphaFoldDB" id="A0A1M5ZRX2"/>
<dbReference type="EMBL" id="FQXE01000018">
    <property type="protein sequence ID" value="SHI27075.1"/>
    <property type="molecule type" value="Genomic_DNA"/>
</dbReference>
<dbReference type="Proteomes" id="UP000184226">
    <property type="component" value="Unassembled WGS sequence"/>
</dbReference>
<protein>
    <recommendedName>
        <fullName evidence="5">Transposase, YhgA-like</fullName>
    </recommendedName>
</protein>
<evidence type="ECO:0000313" key="4">
    <source>
        <dbReference type="Proteomes" id="UP000184226"/>
    </source>
</evidence>
<dbReference type="OrthoDB" id="932587at2"/>
<dbReference type="Pfam" id="PF04754">
    <property type="entry name" value="Transposase_31"/>
    <property type="match status" value="1"/>
</dbReference>
<dbReference type="PANTHER" id="PTHR34611">
    <property type="match status" value="1"/>
</dbReference>
<sequence>QYYRKLFSSPHMVRALFQGILPPALLAMLDLDTLEPLPTNYVSGWQRDRRGDLVWRVRRRDGIMLYLLILLEHQSDQDRIMGIRIMGYSALLYEDITMRDLVQPPPQRLPPVLPIVLYSGESRWTAPTRVADLMDEAPPVLQPYQPDMRYLVLDEGALVEQGGLPGDNLAGLLFQLEHSQGIEQTQELLQTILRLTRRPQYRELRRAFGGWVRHVLFARALPQAANLPDSDDLQEISTMLTTHSKKDWGYKWRQEGAADMLEGLLTRKFGSLPESVRQRLRQASGEQLEAWSLNILDAARLDDVFDS</sequence>
<evidence type="ECO:0000313" key="3">
    <source>
        <dbReference type="EMBL" id="SHI27075.1"/>
    </source>
</evidence>
<dbReference type="InterPro" id="IPR025587">
    <property type="entry name" value="DUF4351"/>
</dbReference>
<dbReference type="InterPro" id="IPR006842">
    <property type="entry name" value="Transposase_31"/>
</dbReference>
<feature type="domain" description="DUF4351" evidence="2">
    <location>
        <begin position="253"/>
        <end position="304"/>
    </location>
</feature>
<dbReference type="STRING" id="658167.SAMN04488135_1181"/>
<gene>
    <name evidence="3" type="ORF">SAMN04488135_1181</name>
</gene>
<evidence type="ECO:0000259" key="2">
    <source>
        <dbReference type="Pfam" id="PF14261"/>
    </source>
</evidence>
<keyword evidence="4" id="KW-1185">Reference proteome</keyword>
<evidence type="ECO:0008006" key="5">
    <source>
        <dbReference type="Google" id="ProtNLM"/>
    </source>
</evidence>
<accession>A0A1M5ZRX2</accession>
<reference evidence="3 4" key="1">
    <citation type="submission" date="2016-11" db="EMBL/GenBank/DDBJ databases">
        <authorList>
            <person name="Jaros S."/>
            <person name="Januszkiewicz K."/>
            <person name="Wedrychowicz H."/>
        </authorList>
    </citation>
    <scope>NUCLEOTIDE SEQUENCE [LARGE SCALE GENOMIC DNA]</scope>
    <source>
        <strain evidence="3 4">CGMCC 1.10190</strain>
    </source>
</reference>
<organism evidence="3 4">
    <name type="scientific">Pollutimonas bauzanensis</name>
    <dbReference type="NCBI Taxonomy" id="658167"/>
    <lineage>
        <taxon>Bacteria</taxon>
        <taxon>Pseudomonadati</taxon>
        <taxon>Pseudomonadota</taxon>
        <taxon>Betaproteobacteria</taxon>
        <taxon>Burkholderiales</taxon>
        <taxon>Alcaligenaceae</taxon>
        <taxon>Pollutimonas</taxon>
    </lineage>
</organism>
<dbReference type="InterPro" id="IPR051699">
    <property type="entry name" value="Rpn/YhgA-like_nuclease"/>
</dbReference>
<name>A0A1M5ZRX2_9BURK</name>
<proteinExistence type="predicted"/>
<feature type="domain" description="Transposase (putative) YhgA-like" evidence="1">
    <location>
        <begin position="3"/>
        <end position="160"/>
    </location>
</feature>
<dbReference type="RefSeq" id="WP_073108535.1">
    <property type="nucleotide sequence ID" value="NZ_FQXE01000018.1"/>
</dbReference>
<feature type="non-terminal residue" evidence="3">
    <location>
        <position position="1"/>
    </location>
</feature>